<keyword evidence="8 10" id="KW-0378">Hydrolase</keyword>
<comment type="function">
    <text evidence="10">Endonuclease that specifically degrades the RNA of RNA-DNA hybrids.</text>
</comment>
<proteinExistence type="inferred from homology"/>
<dbReference type="InterPro" id="IPR012337">
    <property type="entry name" value="RNaseH-like_sf"/>
</dbReference>
<evidence type="ECO:0000256" key="1">
    <source>
        <dbReference type="ARBA" id="ARBA00000077"/>
    </source>
</evidence>
<dbReference type="Gene3D" id="3.30.420.10">
    <property type="entry name" value="Ribonuclease H-like superfamily/Ribonuclease H"/>
    <property type="match status" value="1"/>
</dbReference>
<dbReference type="Proteomes" id="UP000186303">
    <property type="component" value="Chromosome 2"/>
</dbReference>
<dbReference type="PIRSF" id="PIRSF036852">
    <property type="entry name" value="Ribonuclease_H1_euk"/>
    <property type="match status" value="1"/>
</dbReference>
<gene>
    <name evidence="12" type="ORF">MSYG_0968</name>
</gene>
<keyword evidence="6 10" id="KW-0479">Metal-binding</keyword>
<dbReference type="InterPro" id="IPR037056">
    <property type="entry name" value="RNase_H1_N_sf"/>
</dbReference>
<feature type="compositionally biased region" description="Pro residues" evidence="11">
    <location>
        <begin position="75"/>
        <end position="84"/>
    </location>
</feature>
<dbReference type="PANTHER" id="PTHR10642:SF26">
    <property type="entry name" value="RIBONUCLEASE H1"/>
    <property type="match status" value="1"/>
</dbReference>
<dbReference type="OrthoDB" id="245563at2759"/>
<dbReference type="KEGG" id="msym:MSY001_2557"/>
<dbReference type="InterPro" id="IPR050092">
    <property type="entry name" value="RNase_H"/>
</dbReference>
<evidence type="ECO:0000256" key="11">
    <source>
        <dbReference type="SAM" id="MobiDB-lite"/>
    </source>
</evidence>
<dbReference type="SUPFAM" id="SSF53098">
    <property type="entry name" value="Ribonuclease H-like"/>
    <property type="match status" value="1"/>
</dbReference>
<dbReference type="InterPro" id="IPR009027">
    <property type="entry name" value="Ribosomal_bL9/RNase_H1_N"/>
</dbReference>
<dbReference type="VEuPathDB" id="FungiDB:MSYG_0968"/>
<dbReference type="PROSITE" id="PS50879">
    <property type="entry name" value="RNASE_H_1"/>
    <property type="match status" value="1"/>
</dbReference>
<evidence type="ECO:0000313" key="12">
    <source>
        <dbReference type="EMBL" id="SHO76630.1"/>
    </source>
</evidence>
<dbReference type="Pfam" id="PF01693">
    <property type="entry name" value="Cauli_VI"/>
    <property type="match status" value="1"/>
</dbReference>
<dbReference type="Gene3D" id="3.40.970.10">
    <property type="entry name" value="Ribonuclease H1, N-terminal domain"/>
    <property type="match status" value="1"/>
</dbReference>
<dbReference type="InterPro" id="IPR017067">
    <property type="entry name" value="RNase_H1_euk"/>
</dbReference>
<evidence type="ECO:0000256" key="9">
    <source>
        <dbReference type="ARBA" id="ARBA00022842"/>
    </source>
</evidence>
<comment type="cofactor">
    <cofactor evidence="2 10">
        <name>Mg(2+)</name>
        <dbReference type="ChEBI" id="CHEBI:18420"/>
    </cofactor>
</comment>
<evidence type="ECO:0000256" key="5">
    <source>
        <dbReference type="ARBA" id="ARBA00022722"/>
    </source>
</evidence>
<dbReference type="GO" id="GO:0004523">
    <property type="term" value="F:RNA-DNA hybrid ribonuclease activity"/>
    <property type="evidence" value="ECO:0007669"/>
    <property type="project" value="UniProtKB-UniRule"/>
</dbReference>
<evidence type="ECO:0000256" key="6">
    <source>
        <dbReference type="ARBA" id="ARBA00022723"/>
    </source>
</evidence>
<evidence type="ECO:0000313" key="13">
    <source>
        <dbReference type="Proteomes" id="UP000186303"/>
    </source>
</evidence>
<reference evidence="13" key="1">
    <citation type="journal article" date="2017" name="Nucleic Acids Res.">
        <title>Proteogenomics produces comprehensive and highly accurate protein-coding gene annotation in a complete genome assembly of Malassezia sympodialis.</title>
        <authorList>
            <person name="Zhu Y."/>
            <person name="Engstroem P.G."/>
            <person name="Tellgren-Roth C."/>
            <person name="Baudo C.D."/>
            <person name="Kennell J.C."/>
            <person name="Sun S."/>
            <person name="Billmyre R.B."/>
            <person name="Schroeder M.S."/>
            <person name="Andersson A."/>
            <person name="Holm T."/>
            <person name="Sigurgeirsson B."/>
            <person name="Wu G."/>
            <person name="Sankaranarayanan S.R."/>
            <person name="Siddharthan R."/>
            <person name="Sanyal K."/>
            <person name="Lundeberg J."/>
            <person name="Nystedt B."/>
            <person name="Boekhout T."/>
            <person name="Dawson T.L. Jr."/>
            <person name="Heitman J."/>
            <person name="Scheynius A."/>
            <person name="Lehtioe J."/>
        </authorList>
    </citation>
    <scope>NUCLEOTIDE SEQUENCE [LARGE SCALE GENOMIC DNA]</scope>
    <source>
        <strain evidence="13">ATCC 42132</strain>
    </source>
</reference>
<dbReference type="InterPro" id="IPR036397">
    <property type="entry name" value="RNaseH_sf"/>
</dbReference>
<keyword evidence="9 10" id="KW-0460">Magnesium</keyword>
<dbReference type="OMA" id="ELWYGLY"/>
<comment type="similarity">
    <text evidence="3 10">Belongs to the RNase H family.</text>
</comment>
<dbReference type="GO" id="GO:0000287">
    <property type="term" value="F:magnesium ion binding"/>
    <property type="evidence" value="ECO:0007669"/>
    <property type="project" value="UniProtKB-UniRule"/>
</dbReference>
<name>M5EC00_MALS4</name>
<dbReference type="SUPFAM" id="SSF55658">
    <property type="entry name" value="L9 N-domain-like"/>
    <property type="match status" value="1"/>
</dbReference>
<dbReference type="InterPro" id="IPR002156">
    <property type="entry name" value="RNaseH_domain"/>
</dbReference>
<dbReference type="STRING" id="1230383.M5EC00"/>
<dbReference type="AlphaFoldDB" id="M5EC00"/>
<dbReference type="FunFam" id="3.40.970.10:FF:000001">
    <property type="entry name" value="Ribonuclease H1"/>
    <property type="match status" value="1"/>
</dbReference>
<dbReference type="InterPro" id="IPR011320">
    <property type="entry name" value="RNase_H1_N"/>
</dbReference>
<dbReference type="Pfam" id="PF00075">
    <property type="entry name" value="RNase_H"/>
    <property type="match status" value="1"/>
</dbReference>
<dbReference type="GO" id="GO:0043137">
    <property type="term" value="P:DNA replication, removal of RNA primer"/>
    <property type="evidence" value="ECO:0007669"/>
    <property type="project" value="TreeGrafter"/>
</dbReference>
<protein>
    <recommendedName>
        <fullName evidence="4 10">Ribonuclease H</fullName>
        <shortName evidence="10">RNase H</shortName>
        <ecNumber evidence="4 10">3.1.26.4</ecNumber>
    </recommendedName>
</protein>
<dbReference type="HOGENOM" id="CLU_030894_0_2_1"/>
<dbReference type="EC" id="3.1.26.4" evidence="4 10"/>
<keyword evidence="5 10" id="KW-0540">Nuclease</keyword>
<evidence type="ECO:0000256" key="3">
    <source>
        <dbReference type="ARBA" id="ARBA00005300"/>
    </source>
</evidence>
<dbReference type="CDD" id="cd09280">
    <property type="entry name" value="RNase_HI_eukaryote_like"/>
    <property type="match status" value="1"/>
</dbReference>
<dbReference type="GO" id="GO:0003676">
    <property type="term" value="F:nucleic acid binding"/>
    <property type="evidence" value="ECO:0007669"/>
    <property type="project" value="UniProtKB-UniRule"/>
</dbReference>
<feature type="region of interest" description="Disordered" evidence="11">
    <location>
        <begin position="67"/>
        <end position="87"/>
    </location>
</feature>
<dbReference type="EMBL" id="LT671822">
    <property type="protein sequence ID" value="SHO76630.1"/>
    <property type="molecule type" value="Genomic_DNA"/>
</dbReference>
<evidence type="ECO:0000256" key="10">
    <source>
        <dbReference type="PIRNR" id="PIRNR036852"/>
    </source>
</evidence>
<evidence type="ECO:0000256" key="4">
    <source>
        <dbReference type="ARBA" id="ARBA00012180"/>
    </source>
</evidence>
<dbReference type="PANTHER" id="PTHR10642">
    <property type="entry name" value="RIBONUCLEASE H1"/>
    <property type="match status" value="1"/>
</dbReference>
<evidence type="ECO:0000256" key="7">
    <source>
        <dbReference type="ARBA" id="ARBA00022759"/>
    </source>
</evidence>
<keyword evidence="13" id="KW-1185">Reference proteome</keyword>
<keyword evidence="7 10" id="KW-0255">Endonuclease</keyword>
<accession>M5EC00</accession>
<organism evidence="12 13">
    <name type="scientific">Malassezia sympodialis (strain ATCC 42132)</name>
    <name type="common">Atopic eczema-associated yeast</name>
    <dbReference type="NCBI Taxonomy" id="1230383"/>
    <lineage>
        <taxon>Eukaryota</taxon>
        <taxon>Fungi</taxon>
        <taxon>Dikarya</taxon>
        <taxon>Basidiomycota</taxon>
        <taxon>Ustilaginomycotina</taxon>
        <taxon>Malasseziomycetes</taxon>
        <taxon>Malasseziales</taxon>
        <taxon>Malasseziaceae</taxon>
        <taxon>Malassezia</taxon>
    </lineage>
</organism>
<sequence length="277" mass="31224">MARPKMKVYAVRVGRQPGIYNTWKECQEQTDRYPGARFQSFTCMEDAQAFVYGVEVTKCRPSKPTVLEKRKLPQSPTPVPPAKRVPPMKDTIVDRVKRVSAIPIHHDPELESCMAAWEARQIDAYVDVYTDGSSLGNGSGSSSAGYGVYWVDERFHSLNQACRLAGPVQTNNRAELTAILTAIRLNPEPSRPLRIWTDSQYAIKCINVWMPRWRSNNWKRGYDAEVSNKDLLQEIDKAIGKCEIRPTLEYVKGHGGIFGNEMADKLANEGARLPVLP</sequence>
<evidence type="ECO:0000256" key="8">
    <source>
        <dbReference type="ARBA" id="ARBA00022801"/>
    </source>
</evidence>
<comment type="catalytic activity">
    <reaction evidence="1 10">
        <text>Endonucleolytic cleavage to 5'-phosphomonoester.</text>
        <dbReference type="EC" id="3.1.26.4"/>
    </reaction>
</comment>
<dbReference type="RefSeq" id="XP_018741080.1">
    <property type="nucleotide sequence ID" value="XM_018884418.1"/>
</dbReference>
<evidence type="ECO:0000256" key="2">
    <source>
        <dbReference type="ARBA" id="ARBA00001946"/>
    </source>
</evidence>